<name>A0A180G0A2_PUCT1</name>
<reference evidence="3" key="1">
    <citation type="submission" date="2009-11" db="EMBL/GenBank/DDBJ databases">
        <authorList>
            <consortium name="The Broad Institute Genome Sequencing Platform"/>
            <person name="Ward D."/>
            <person name="Feldgarden M."/>
            <person name="Earl A."/>
            <person name="Young S.K."/>
            <person name="Zeng Q."/>
            <person name="Koehrsen M."/>
            <person name="Alvarado L."/>
            <person name="Berlin A."/>
            <person name="Bochicchio J."/>
            <person name="Borenstein D."/>
            <person name="Chapman S.B."/>
            <person name="Chen Z."/>
            <person name="Engels R."/>
            <person name="Freedman E."/>
            <person name="Gellesch M."/>
            <person name="Goldberg J."/>
            <person name="Griggs A."/>
            <person name="Gujja S."/>
            <person name="Heilman E."/>
            <person name="Heiman D."/>
            <person name="Hepburn T."/>
            <person name="Howarth C."/>
            <person name="Jen D."/>
            <person name="Larson L."/>
            <person name="Lewis B."/>
            <person name="Mehta T."/>
            <person name="Park D."/>
            <person name="Pearson M."/>
            <person name="Roberts A."/>
            <person name="Saif S."/>
            <person name="Shea T."/>
            <person name="Shenoy N."/>
            <person name="Sisk P."/>
            <person name="Stolte C."/>
            <person name="Sykes S."/>
            <person name="Thomson T."/>
            <person name="Walk T."/>
            <person name="White J."/>
            <person name="Yandava C."/>
            <person name="Izard J."/>
            <person name="Baranova O.V."/>
            <person name="Blanton J.M."/>
            <person name="Tanner A.C."/>
            <person name="Dewhirst F.E."/>
            <person name="Haas B."/>
            <person name="Nusbaum C."/>
            <person name="Birren B."/>
        </authorList>
    </citation>
    <scope>NUCLEOTIDE SEQUENCE [LARGE SCALE GENOMIC DNA]</scope>
    <source>
        <strain evidence="3">1-1 BBBD Race 1</strain>
    </source>
</reference>
<evidence type="ECO:0000313" key="3">
    <source>
        <dbReference type="EMBL" id="OAV86125.1"/>
    </source>
</evidence>
<dbReference type="PANTHER" id="PTHR46564:SF1">
    <property type="entry name" value="TRANSPOSASE"/>
    <property type="match status" value="1"/>
</dbReference>
<dbReference type="Proteomes" id="UP000005240">
    <property type="component" value="Unassembled WGS sequence"/>
</dbReference>
<dbReference type="AlphaFoldDB" id="A0A180G0A2"/>
<dbReference type="InterPro" id="IPR038717">
    <property type="entry name" value="Tc1-like_DDE_dom"/>
</dbReference>
<organism evidence="3">
    <name type="scientific">Puccinia triticina (isolate 1-1 / race 1 (BBBD))</name>
    <name type="common">Brown leaf rust fungus</name>
    <dbReference type="NCBI Taxonomy" id="630390"/>
    <lineage>
        <taxon>Eukaryota</taxon>
        <taxon>Fungi</taxon>
        <taxon>Dikarya</taxon>
        <taxon>Basidiomycota</taxon>
        <taxon>Pucciniomycotina</taxon>
        <taxon>Pucciniomycetes</taxon>
        <taxon>Pucciniales</taxon>
        <taxon>Pucciniaceae</taxon>
        <taxon>Puccinia</taxon>
    </lineage>
</organism>
<keyword evidence="1" id="KW-0472">Membrane</keyword>
<gene>
    <name evidence="3" type="ORF">PTTG_30067</name>
</gene>
<keyword evidence="1" id="KW-0812">Transmembrane</keyword>
<accession>A0A180G0A2</accession>
<reference evidence="4 5" key="3">
    <citation type="journal article" date="2017" name="G3 (Bethesda)">
        <title>Comparative analysis highlights variable genome content of wheat rusts and divergence of the mating loci.</title>
        <authorList>
            <person name="Cuomo C.A."/>
            <person name="Bakkeren G."/>
            <person name="Khalil H.B."/>
            <person name="Panwar V."/>
            <person name="Joly D."/>
            <person name="Linning R."/>
            <person name="Sakthikumar S."/>
            <person name="Song X."/>
            <person name="Adiconis X."/>
            <person name="Fan L."/>
            <person name="Goldberg J.M."/>
            <person name="Levin J.Z."/>
            <person name="Young S."/>
            <person name="Zeng Q."/>
            <person name="Anikster Y."/>
            <person name="Bruce M."/>
            <person name="Wang M."/>
            <person name="Yin C."/>
            <person name="McCallum B."/>
            <person name="Szabo L.J."/>
            <person name="Hulbert S."/>
            <person name="Chen X."/>
            <person name="Fellers J.P."/>
        </authorList>
    </citation>
    <scope>NUCLEOTIDE SEQUENCE</scope>
    <source>
        <strain evidence="5">Isolate 1-1 / race 1 (BBBD)</strain>
        <strain evidence="4">isolate 1-1 / race 1 (BBBD)</strain>
    </source>
</reference>
<dbReference type="VEuPathDB" id="FungiDB:PTTG_30067"/>
<evidence type="ECO:0000313" key="4">
    <source>
        <dbReference type="EnsemblFungi" id="PTTG_30067-t43_1-p1"/>
    </source>
</evidence>
<dbReference type="STRING" id="630390.A0A180G0A2"/>
<reference evidence="3" key="2">
    <citation type="submission" date="2016-05" db="EMBL/GenBank/DDBJ databases">
        <title>Comparative analysis highlights variable genome content of wheat rusts and divergence of the mating loci.</title>
        <authorList>
            <person name="Cuomo C.A."/>
            <person name="Bakkeren G."/>
            <person name="Szabo L."/>
            <person name="Khalil H."/>
            <person name="Joly D."/>
            <person name="Goldberg J."/>
            <person name="Young S."/>
            <person name="Zeng Q."/>
            <person name="Fellers J."/>
        </authorList>
    </citation>
    <scope>NUCLEOTIDE SEQUENCE [LARGE SCALE GENOMIC DNA]</scope>
    <source>
        <strain evidence="3">1-1 BBBD Race 1</strain>
    </source>
</reference>
<feature type="transmembrane region" description="Helical" evidence="1">
    <location>
        <begin position="12"/>
        <end position="32"/>
    </location>
</feature>
<evidence type="ECO:0000256" key="1">
    <source>
        <dbReference type="SAM" id="Phobius"/>
    </source>
</evidence>
<dbReference type="InterPro" id="IPR009057">
    <property type="entry name" value="Homeodomain-like_sf"/>
</dbReference>
<dbReference type="SUPFAM" id="SSF46689">
    <property type="entry name" value="Homeodomain-like"/>
    <property type="match status" value="1"/>
</dbReference>
<dbReference type="Pfam" id="PF13358">
    <property type="entry name" value="DDE_3"/>
    <property type="match status" value="1"/>
</dbReference>
<dbReference type="EMBL" id="ADAS02001627">
    <property type="protein sequence ID" value="OAV86125.1"/>
    <property type="molecule type" value="Genomic_DNA"/>
</dbReference>
<dbReference type="OrthoDB" id="2506893at2759"/>
<keyword evidence="1" id="KW-1133">Transmembrane helix</keyword>
<keyword evidence="5" id="KW-1185">Reference proteome</keyword>
<dbReference type="InterPro" id="IPR036397">
    <property type="entry name" value="RNaseH_sf"/>
</dbReference>
<protein>
    <submittedName>
        <fullName evidence="4">DDE_3 domain-containing protein</fullName>
    </submittedName>
</protein>
<evidence type="ECO:0000313" key="5">
    <source>
        <dbReference type="Proteomes" id="UP000005240"/>
    </source>
</evidence>
<proteinExistence type="predicted"/>
<dbReference type="PANTHER" id="PTHR46564">
    <property type="entry name" value="TRANSPOSASE"/>
    <property type="match status" value="1"/>
</dbReference>
<feature type="domain" description="Tc1-like transposase DDE" evidence="2">
    <location>
        <begin position="166"/>
        <end position="287"/>
    </location>
</feature>
<dbReference type="EnsemblFungi" id="PTTG_30067-t43_1">
    <property type="protein sequence ID" value="PTTG_30067-t43_1-p1"/>
    <property type="gene ID" value="PTTG_30067"/>
</dbReference>
<dbReference type="GO" id="GO:0003676">
    <property type="term" value="F:nucleic acid binding"/>
    <property type="evidence" value="ECO:0007669"/>
    <property type="project" value="InterPro"/>
</dbReference>
<dbReference type="Gene3D" id="3.30.420.10">
    <property type="entry name" value="Ribonuclease H-like superfamily/Ribonuclease H"/>
    <property type="match status" value="1"/>
</dbReference>
<evidence type="ECO:0000259" key="2">
    <source>
        <dbReference type="Pfam" id="PF13358"/>
    </source>
</evidence>
<sequence length="329" mass="37431">MAFRPYAPATKIAVVWMALQGISLAEICWLLSLSVSWQSFSRWLHLFEETCCVVKDPDKYKARGRPSTLTNDKCEFIVELVQSEPSLFLAKIREQLCDSSGTLLCVETVHQNLVQRLSITLKKPKTQNTRKSLLRKYTFVQQMEFFPADFLVFTGNSFCDNDLLQLYARSSRGMPAAWFVINQNPLRLSLLAAISMDGLVALTTTAKTFNGRKFEHFLEYDLLPRMNRYPDYNSVLVCDNATVHQGKRVRDLCKAAGVWLLFLPPYCPELNPIKLGFAAIKQNLQASQVLNNAINPEWEIRKVTGELLTAEFSYKVFQHAGYCVPPSPN</sequence>
<reference evidence="4" key="4">
    <citation type="submission" date="2025-05" db="UniProtKB">
        <authorList>
            <consortium name="EnsemblFungi"/>
        </authorList>
    </citation>
    <scope>IDENTIFICATION</scope>
    <source>
        <strain evidence="4">isolate 1-1 / race 1 (BBBD)</strain>
    </source>
</reference>